<keyword evidence="3" id="KW-0804">Transcription</keyword>
<dbReference type="InterPro" id="IPR000792">
    <property type="entry name" value="Tscrpt_reg_LuxR_C"/>
</dbReference>
<dbReference type="SMART" id="SM00421">
    <property type="entry name" value="HTH_LUXR"/>
    <property type="match status" value="1"/>
</dbReference>
<dbReference type="GO" id="GO:0003677">
    <property type="term" value="F:DNA binding"/>
    <property type="evidence" value="ECO:0007669"/>
    <property type="project" value="UniProtKB-KW"/>
</dbReference>
<proteinExistence type="predicted"/>
<dbReference type="PROSITE" id="PS50110">
    <property type="entry name" value="RESPONSE_REGULATORY"/>
    <property type="match status" value="1"/>
</dbReference>
<evidence type="ECO:0000313" key="8">
    <source>
        <dbReference type="Proteomes" id="UP000561181"/>
    </source>
</evidence>
<comment type="caution">
    <text evidence="4">Lacks conserved residue(s) required for the propagation of feature annotation.</text>
</comment>
<dbReference type="EMBL" id="JABCRE010000002">
    <property type="protein sequence ID" value="NMW31942.1"/>
    <property type="molecule type" value="Genomic_DNA"/>
</dbReference>
<dbReference type="GO" id="GO:0000160">
    <property type="term" value="P:phosphorelay signal transduction system"/>
    <property type="evidence" value="ECO:0007669"/>
    <property type="project" value="InterPro"/>
</dbReference>
<name>A0A848QH40_9SPHN</name>
<protein>
    <submittedName>
        <fullName evidence="7">Helix-turn-helix transcriptional regulator</fullName>
    </submittedName>
</protein>
<evidence type="ECO:0000313" key="7">
    <source>
        <dbReference type="EMBL" id="NMW31942.1"/>
    </source>
</evidence>
<dbReference type="AlphaFoldDB" id="A0A848QH40"/>
<dbReference type="Pfam" id="PF00196">
    <property type="entry name" value="GerE"/>
    <property type="match status" value="1"/>
</dbReference>
<dbReference type="InterPro" id="IPR001789">
    <property type="entry name" value="Sig_transdc_resp-reg_receiver"/>
</dbReference>
<feature type="domain" description="HTH luxR-type" evidence="5">
    <location>
        <begin position="134"/>
        <end position="199"/>
    </location>
</feature>
<evidence type="ECO:0000256" key="2">
    <source>
        <dbReference type="ARBA" id="ARBA00023125"/>
    </source>
</evidence>
<feature type="domain" description="Response regulatory" evidence="6">
    <location>
        <begin position="6"/>
        <end position="118"/>
    </location>
</feature>
<dbReference type="SUPFAM" id="SSF46894">
    <property type="entry name" value="C-terminal effector domain of the bipartite response regulators"/>
    <property type="match status" value="1"/>
</dbReference>
<dbReference type="RefSeq" id="WP_170011905.1">
    <property type="nucleotide sequence ID" value="NZ_JABCRE010000002.1"/>
</dbReference>
<dbReference type="Gene3D" id="3.40.50.2300">
    <property type="match status" value="1"/>
</dbReference>
<evidence type="ECO:0000256" key="3">
    <source>
        <dbReference type="ARBA" id="ARBA00023163"/>
    </source>
</evidence>
<gene>
    <name evidence="7" type="ORF">HKD42_07710</name>
</gene>
<organism evidence="7 8">
    <name type="scientific">Pontixanthobacter rizhaonensis</name>
    <dbReference type="NCBI Taxonomy" id="2730337"/>
    <lineage>
        <taxon>Bacteria</taxon>
        <taxon>Pseudomonadati</taxon>
        <taxon>Pseudomonadota</taxon>
        <taxon>Alphaproteobacteria</taxon>
        <taxon>Sphingomonadales</taxon>
        <taxon>Erythrobacteraceae</taxon>
        <taxon>Pontixanthobacter</taxon>
    </lineage>
</organism>
<dbReference type="PROSITE" id="PS50043">
    <property type="entry name" value="HTH_LUXR_2"/>
    <property type="match status" value="1"/>
</dbReference>
<evidence type="ECO:0000259" key="6">
    <source>
        <dbReference type="PROSITE" id="PS50110"/>
    </source>
</evidence>
<dbReference type="GO" id="GO:0006355">
    <property type="term" value="P:regulation of DNA-templated transcription"/>
    <property type="evidence" value="ECO:0007669"/>
    <property type="project" value="InterPro"/>
</dbReference>
<dbReference type="Proteomes" id="UP000561181">
    <property type="component" value="Unassembled WGS sequence"/>
</dbReference>
<keyword evidence="2" id="KW-0238">DNA-binding</keyword>
<evidence type="ECO:0000256" key="4">
    <source>
        <dbReference type="PROSITE-ProRule" id="PRU00169"/>
    </source>
</evidence>
<dbReference type="SUPFAM" id="SSF52172">
    <property type="entry name" value="CheY-like"/>
    <property type="match status" value="1"/>
</dbReference>
<dbReference type="InterPro" id="IPR011006">
    <property type="entry name" value="CheY-like_superfamily"/>
</dbReference>
<dbReference type="InterPro" id="IPR016032">
    <property type="entry name" value="Sig_transdc_resp-reg_C-effctor"/>
</dbReference>
<accession>A0A848QH40</accession>
<evidence type="ECO:0000256" key="1">
    <source>
        <dbReference type="ARBA" id="ARBA00023015"/>
    </source>
</evidence>
<evidence type="ECO:0000259" key="5">
    <source>
        <dbReference type="PROSITE" id="PS50043"/>
    </source>
</evidence>
<comment type="caution">
    <text evidence="7">The sequence shown here is derived from an EMBL/GenBank/DDBJ whole genome shotgun (WGS) entry which is preliminary data.</text>
</comment>
<dbReference type="PANTHER" id="PTHR44688:SF16">
    <property type="entry name" value="DNA-BINDING TRANSCRIPTIONAL ACTIVATOR DEVR_DOSR"/>
    <property type="match status" value="1"/>
</dbReference>
<reference evidence="7 8" key="1">
    <citation type="submission" date="2020-04" db="EMBL/GenBank/DDBJ databases">
        <authorList>
            <person name="Liu A."/>
        </authorList>
    </citation>
    <scope>NUCLEOTIDE SEQUENCE [LARGE SCALE GENOMIC DNA]</scope>
    <source>
        <strain evidence="7 8">RZ02</strain>
    </source>
</reference>
<dbReference type="PANTHER" id="PTHR44688">
    <property type="entry name" value="DNA-BINDING TRANSCRIPTIONAL ACTIVATOR DEVR_DOSR"/>
    <property type="match status" value="1"/>
</dbReference>
<keyword evidence="1" id="KW-0805">Transcription regulation</keyword>
<dbReference type="PROSITE" id="PS00622">
    <property type="entry name" value="HTH_LUXR_1"/>
    <property type="match status" value="1"/>
</dbReference>
<dbReference type="CDD" id="cd06170">
    <property type="entry name" value="LuxR_C_like"/>
    <property type="match status" value="1"/>
</dbReference>
<dbReference type="PRINTS" id="PR00038">
    <property type="entry name" value="HTHLUXR"/>
</dbReference>
<dbReference type="Gene3D" id="1.10.10.10">
    <property type="entry name" value="Winged helix-like DNA-binding domain superfamily/Winged helix DNA-binding domain"/>
    <property type="match status" value="1"/>
</dbReference>
<keyword evidence="8" id="KW-1185">Reference proteome</keyword>
<dbReference type="InterPro" id="IPR036388">
    <property type="entry name" value="WH-like_DNA-bd_sf"/>
</dbReference>
<sequence>MDRTFTIHFVDSNSRNRAELSRTAFDLGYHAEVYADFAELAARPLSGGLVVARDDDATGGVARLIRQMGDASIWLPLIALADEPNPERVVMAMRAGALDYLTTPLTLAVFDEALSRLGDEAVQYSKARRKLVEARDRIDHLSAREREVLDWLTKGHSNKAIARELNISPRTVEIHRANMMSKLGAKHSAEAVRVRLEAQI</sequence>